<gene>
    <name evidence="2" type="ORF">HELGO_WM11806</name>
</gene>
<sequence length="152" mass="17417">MSYDFLIFMHILSAILLLGVGAGSAFYKFMSDKLGNIEVIVHTNKMVVLADWIFITPSAILQPLTGVLLMNVLNISFWTPWLFIAIVLYIFAGLLWLMAVYLQIRMRDMALKAQKNKLFLGEAYFRLVKYWITLGIFSFISMAGVFVLMVFK</sequence>
<feature type="transmembrane region" description="Helical" evidence="1">
    <location>
        <begin position="48"/>
        <end position="69"/>
    </location>
</feature>
<dbReference type="InterPro" id="IPR018729">
    <property type="entry name" value="DUF2269_transmembrane"/>
</dbReference>
<keyword evidence="1" id="KW-0812">Transmembrane</keyword>
<dbReference type="Pfam" id="PF10027">
    <property type="entry name" value="DUF2269"/>
    <property type="match status" value="1"/>
</dbReference>
<keyword evidence="1" id="KW-1133">Transmembrane helix</keyword>
<proteinExistence type="predicted"/>
<reference evidence="2" key="1">
    <citation type="submission" date="2020-01" db="EMBL/GenBank/DDBJ databases">
        <authorList>
            <person name="Meier V. D."/>
            <person name="Meier V D."/>
        </authorList>
    </citation>
    <scope>NUCLEOTIDE SEQUENCE</scope>
    <source>
        <strain evidence="2">HLG_WM_MAG_05</strain>
    </source>
</reference>
<dbReference type="EMBL" id="CACVAU010000013">
    <property type="protein sequence ID" value="CAA6804064.1"/>
    <property type="molecule type" value="Genomic_DNA"/>
</dbReference>
<feature type="transmembrane region" description="Helical" evidence="1">
    <location>
        <begin position="6"/>
        <end position="27"/>
    </location>
</feature>
<evidence type="ECO:0000313" key="2">
    <source>
        <dbReference type="EMBL" id="CAA6804064.1"/>
    </source>
</evidence>
<feature type="transmembrane region" description="Helical" evidence="1">
    <location>
        <begin position="123"/>
        <end position="151"/>
    </location>
</feature>
<accession>A0A6S6SGG9</accession>
<keyword evidence="1" id="KW-0472">Membrane</keyword>
<protein>
    <submittedName>
        <fullName evidence="2">Membrane protein</fullName>
    </submittedName>
</protein>
<name>A0A6S6SGG9_9BACT</name>
<feature type="transmembrane region" description="Helical" evidence="1">
    <location>
        <begin position="81"/>
        <end position="102"/>
    </location>
</feature>
<dbReference type="AlphaFoldDB" id="A0A6S6SGG9"/>
<organism evidence="2">
    <name type="scientific">uncultured Sulfurovum sp</name>
    <dbReference type="NCBI Taxonomy" id="269237"/>
    <lineage>
        <taxon>Bacteria</taxon>
        <taxon>Pseudomonadati</taxon>
        <taxon>Campylobacterota</taxon>
        <taxon>Epsilonproteobacteria</taxon>
        <taxon>Campylobacterales</taxon>
        <taxon>Sulfurovaceae</taxon>
        <taxon>Sulfurovum</taxon>
        <taxon>environmental samples</taxon>
    </lineage>
</organism>
<evidence type="ECO:0000256" key="1">
    <source>
        <dbReference type="SAM" id="Phobius"/>
    </source>
</evidence>